<evidence type="ECO:0000313" key="2">
    <source>
        <dbReference type="EMBL" id="GIY09328.1"/>
    </source>
</evidence>
<gene>
    <name evidence="2" type="ORF">CEXT_593061</name>
</gene>
<name>A0AAV4QI16_CAEEX</name>
<dbReference type="EMBL" id="BPLR01006363">
    <property type="protein sequence ID" value="GIY09328.1"/>
    <property type="molecule type" value="Genomic_DNA"/>
</dbReference>
<organism evidence="2 3">
    <name type="scientific">Caerostris extrusa</name>
    <name type="common">Bark spider</name>
    <name type="synonym">Caerostris bankana</name>
    <dbReference type="NCBI Taxonomy" id="172846"/>
    <lineage>
        <taxon>Eukaryota</taxon>
        <taxon>Metazoa</taxon>
        <taxon>Ecdysozoa</taxon>
        <taxon>Arthropoda</taxon>
        <taxon>Chelicerata</taxon>
        <taxon>Arachnida</taxon>
        <taxon>Araneae</taxon>
        <taxon>Araneomorphae</taxon>
        <taxon>Entelegynae</taxon>
        <taxon>Araneoidea</taxon>
        <taxon>Araneidae</taxon>
        <taxon>Caerostris</taxon>
    </lineage>
</organism>
<dbReference type="AlphaFoldDB" id="A0AAV4QI16"/>
<keyword evidence="3" id="KW-1185">Reference proteome</keyword>
<sequence length="125" mass="13082">MLLSQGTDNNAIDKSFLGVVSSCSTESTVPFRKTRRADQTSFLGQHPALLSFEEGSVALLASPFGGGEAHLSRTSGSMTTSSTTRILGCLLARHSLQEVSSTGDVSGDYGHGGATCDSPQHQLHQ</sequence>
<evidence type="ECO:0000313" key="3">
    <source>
        <dbReference type="Proteomes" id="UP001054945"/>
    </source>
</evidence>
<proteinExistence type="predicted"/>
<feature type="region of interest" description="Disordered" evidence="1">
    <location>
        <begin position="101"/>
        <end position="125"/>
    </location>
</feature>
<accession>A0AAV4QI16</accession>
<reference evidence="2 3" key="1">
    <citation type="submission" date="2021-06" db="EMBL/GenBank/DDBJ databases">
        <title>Caerostris extrusa draft genome.</title>
        <authorList>
            <person name="Kono N."/>
            <person name="Arakawa K."/>
        </authorList>
    </citation>
    <scope>NUCLEOTIDE SEQUENCE [LARGE SCALE GENOMIC DNA]</scope>
</reference>
<evidence type="ECO:0000256" key="1">
    <source>
        <dbReference type="SAM" id="MobiDB-lite"/>
    </source>
</evidence>
<protein>
    <submittedName>
        <fullName evidence="2">Uncharacterized protein</fullName>
    </submittedName>
</protein>
<dbReference type="Proteomes" id="UP001054945">
    <property type="component" value="Unassembled WGS sequence"/>
</dbReference>
<comment type="caution">
    <text evidence="2">The sequence shown here is derived from an EMBL/GenBank/DDBJ whole genome shotgun (WGS) entry which is preliminary data.</text>
</comment>